<dbReference type="CDD" id="cd06127">
    <property type="entry name" value="DEDDh"/>
    <property type="match status" value="1"/>
</dbReference>
<keyword evidence="2" id="KW-1185">Reference proteome</keyword>
<dbReference type="SUPFAM" id="SSF53098">
    <property type="entry name" value="Ribonuclease H-like"/>
    <property type="match status" value="1"/>
</dbReference>
<keyword evidence="1" id="KW-0540">Nuclease</keyword>
<sequence length="219" mass="24506">MSATPIHVIDFEGSRQSGVVEYGVATLAGRSITATYSRICAPVGTISDLDRAQHGINEELAGTAEAFDREWTLFSGLRKEGPFCAHNVAVEAGLIATVWPYPKKCPNFAEPEAEAADWGPWLDTLRLYRRIYPGMESYGLEFLVKVFDLEEELDRLAQLHCPPHRRRYHCALYDAMASALLLARLFSEPELESASLRWLILQSASSESQRESMGQQELL</sequence>
<evidence type="ECO:0000313" key="2">
    <source>
        <dbReference type="Proteomes" id="UP000247099"/>
    </source>
</evidence>
<accession>A0A317ZMH1</accession>
<gene>
    <name evidence="1" type="ORF">DDZ13_04030</name>
</gene>
<protein>
    <submittedName>
        <fullName evidence="1">3'-5' exonuclease</fullName>
    </submittedName>
</protein>
<dbReference type="Proteomes" id="UP000247099">
    <property type="component" value="Unassembled WGS sequence"/>
</dbReference>
<dbReference type="GO" id="GO:0003676">
    <property type="term" value="F:nucleic acid binding"/>
    <property type="evidence" value="ECO:0007669"/>
    <property type="project" value="InterPro"/>
</dbReference>
<dbReference type="OrthoDB" id="192427at2"/>
<dbReference type="AlphaFoldDB" id="A0A317ZMH1"/>
<keyword evidence="1" id="KW-0269">Exonuclease</keyword>
<dbReference type="InterPro" id="IPR012337">
    <property type="entry name" value="RNaseH-like_sf"/>
</dbReference>
<organism evidence="1 2">
    <name type="scientific">Coraliomargarita sinensis</name>
    <dbReference type="NCBI Taxonomy" id="2174842"/>
    <lineage>
        <taxon>Bacteria</taxon>
        <taxon>Pseudomonadati</taxon>
        <taxon>Verrucomicrobiota</taxon>
        <taxon>Opitutia</taxon>
        <taxon>Puniceicoccales</taxon>
        <taxon>Coraliomargaritaceae</taxon>
        <taxon>Coraliomargarita</taxon>
    </lineage>
</organism>
<evidence type="ECO:0000313" key="1">
    <source>
        <dbReference type="EMBL" id="PXA05138.1"/>
    </source>
</evidence>
<reference evidence="1 2" key="1">
    <citation type="submission" date="2018-05" db="EMBL/GenBank/DDBJ databases">
        <title>Coraliomargarita sinensis sp. nov., isolated from a marine solar saltern.</title>
        <authorList>
            <person name="Zhou L.Y."/>
        </authorList>
    </citation>
    <scope>NUCLEOTIDE SEQUENCE [LARGE SCALE GENOMIC DNA]</scope>
    <source>
        <strain evidence="1 2">WN38</strain>
    </source>
</reference>
<dbReference type="EMBL" id="QHJQ01000002">
    <property type="protein sequence ID" value="PXA05138.1"/>
    <property type="molecule type" value="Genomic_DNA"/>
</dbReference>
<dbReference type="RefSeq" id="WP_110130139.1">
    <property type="nucleotide sequence ID" value="NZ_QHJQ01000002.1"/>
</dbReference>
<proteinExistence type="predicted"/>
<name>A0A317ZMH1_9BACT</name>
<dbReference type="InParanoid" id="A0A317ZMH1"/>
<dbReference type="InterPro" id="IPR036397">
    <property type="entry name" value="RNaseH_sf"/>
</dbReference>
<dbReference type="Gene3D" id="3.30.420.10">
    <property type="entry name" value="Ribonuclease H-like superfamily/Ribonuclease H"/>
    <property type="match status" value="1"/>
</dbReference>
<keyword evidence="1" id="KW-0378">Hydrolase</keyword>
<dbReference type="GO" id="GO:0004527">
    <property type="term" value="F:exonuclease activity"/>
    <property type="evidence" value="ECO:0007669"/>
    <property type="project" value="UniProtKB-KW"/>
</dbReference>
<comment type="caution">
    <text evidence="1">The sequence shown here is derived from an EMBL/GenBank/DDBJ whole genome shotgun (WGS) entry which is preliminary data.</text>
</comment>